<organism evidence="2 3">
    <name type="scientific">Aeromonas phage CC2</name>
    <dbReference type="NCBI Taxonomy" id="1204516"/>
    <lineage>
        <taxon>Viruses</taxon>
        <taxon>Duplodnaviria</taxon>
        <taxon>Heunggongvirae</taxon>
        <taxon>Uroviricota</taxon>
        <taxon>Caudoviricetes</taxon>
        <taxon>Pantevenvirales</taxon>
        <taxon>Straboviridae</taxon>
        <taxon>Emmerichvirinae</taxon>
        <taxon>Ceceduovirus</taxon>
        <taxon>Ceceduovirus cc2</taxon>
    </lineage>
</organism>
<dbReference type="InterPro" id="IPR048793">
    <property type="entry name" value="CapR_dom"/>
</dbReference>
<proteinExistence type="predicted"/>
<evidence type="ECO:0000313" key="3">
    <source>
        <dbReference type="Proteomes" id="UP000009016"/>
    </source>
</evidence>
<keyword evidence="3" id="KW-1185">Reference proteome</keyword>
<dbReference type="KEGG" id="vg:14016223"/>
<dbReference type="RefSeq" id="YP_007010319.1">
    <property type="nucleotide sequence ID" value="NC_019538.1"/>
</dbReference>
<evidence type="ECO:0000259" key="1">
    <source>
        <dbReference type="Pfam" id="PF21817"/>
    </source>
</evidence>
<name>I6WMH4_9CAUD</name>
<dbReference type="Pfam" id="PF21817">
    <property type="entry name" value="CapR"/>
    <property type="match status" value="3"/>
</dbReference>
<feature type="domain" description="CapR homology" evidence="1">
    <location>
        <begin position="76"/>
        <end position="134"/>
    </location>
</feature>
<evidence type="ECO:0000313" key="2">
    <source>
        <dbReference type="EMBL" id="AFN39413.1"/>
    </source>
</evidence>
<gene>
    <name evidence="2" type="ORF">CC2_293</name>
</gene>
<sequence length="307" mass="35598">MICDFVGSNFTTDRGGKIVVINKIKKLGRTHFEYTCSICSEDKELYPHPFSTTKYNLENGNFNCGCSKKKHLTKEQHEILIKRRCEKSGYKFIEFSDYELNDMRSVVFECKHHGTQKSFYVNFVNKETGCPSCSKNKRKTLKEISSHIKSLCDDSGYEFLGFPEGYKNQKSRFEYICPDHGINSSTANNFINGYRCSGCSSHGGYDKSKSGWFYVYKYKAERLPVIYKYGITNRDPDERSSEHIRGVDMEISENVFKRLYDDGNVPFNIEQKIKQQFSGVSDWLYSGNTETIYERDLPRVLSIIQEV</sequence>
<protein>
    <recommendedName>
        <fullName evidence="1">CapR homology domain-containing protein</fullName>
    </recommendedName>
</protein>
<feature type="domain" description="CapR homology" evidence="1">
    <location>
        <begin position="4"/>
        <end position="67"/>
    </location>
</feature>
<dbReference type="OrthoDB" id="9808at10239"/>
<dbReference type="EMBL" id="JX123262">
    <property type="protein sequence ID" value="AFN39413.1"/>
    <property type="molecule type" value="Genomic_DNA"/>
</dbReference>
<accession>I6WMH4</accession>
<dbReference type="GeneID" id="14016223"/>
<reference evidence="2 3" key="1">
    <citation type="journal article" date="2012" name="J. Virol.">
        <title>Complete Genome Sequence of Aeromonas hydrophila Phage CC2.</title>
        <authorList>
            <person name="Shen C.J."/>
            <person name="Liu Y.J."/>
            <person name="Lu C.P."/>
        </authorList>
    </citation>
    <scope>NUCLEOTIDE SEQUENCE [LARGE SCALE GENOMIC DNA]</scope>
</reference>
<dbReference type="Proteomes" id="UP000009016">
    <property type="component" value="Segment"/>
</dbReference>
<feature type="domain" description="CapR homology" evidence="1">
    <location>
        <begin position="147"/>
        <end position="200"/>
    </location>
</feature>